<evidence type="ECO:0000256" key="4">
    <source>
        <dbReference type="HAMAP-Rule" id="MF_00682"/>
    </source>
</evidence>
<dbReference type="SUPFAM" id="SSF46565">
    <property type="entry name" value="Chaperone J-domain"/>
    <property type="match status" value="1"/>
</dbReference>
<protein>
    <recommendedName>
        <fullName evidence="4">Co-chaperone protein HscB homolog</fullName>
    </recommendedName>
</protein>
<reference evidence="7" key="1">
    <citation type="submission" date="2023-03" db="EMBL/GenBank/DDBJ databases">
        <title>Chitinimonas shenzhenensis gen. nov., sp. nov., a novel member of family Burkholderiaceae isolated from activated sludge collected in Shen Zhen, China.</title>
        <authorList>
            <person name="Wang X."/>
        </authorList>
    </citation>
    <scope>NUCLEOTIDE SEQUENCE</scope>
    <source>
        <strain evidence="7">DQS-5</strain>
    </source>
</reference>
<evidence type="ECO:0000259" key="6">
    <source>
        <dbReference type="PROSITE" id="PS50076"/>
    </source>
</evidence>
<dbReference type="EMBL" id="JARRAF010000011">
    <property type="protein sequence ID" value="MDK2124648.1"/>
    <property type="molecule type" value="Genomic_DNA"/>
</dbReference>
<dbReference type="InterPro" id="IPR001623">
    <property type="entry name" value="DnaJ_domain"/>
</dbReference>
<evidence type="ECO:0000256" key="5">
    <source>
        <dbReference type="SAM" id="Coils"/>
    </source>
</evidence>
<evidence type="ECO:0000256" key="2">
    <source>
        <dbReference type="ARBA" id="ARBA00023186"/>
    </source>
</evidence>
<dbReference type="CDD" id="cd06257">
    <property type="entry name" value="DnaJ"/>
    <property type="match status" value="1"/>
</dbReference>
<dbReference type="InterPro" id="IPR036869">
    <property type="entry name" value="J_dom_sf"/>
</dbReference>
<dbReference type="Gene3D" id="1.10.287.110">
    <property type="entry name" value="DnaJ domain"/>
    <property type="match status" value="1"/>
</dbReference>
<dbReference type="InterPro" id="IPR036386">
    <property type="entry name" value="HscB_C_sf"/>
</dbReference>
<dbReference type="RefSeq" id="WP_284100961.1">
    <property type="nucleotide sequence ID" value="NZ_JARRAF010000011.1"/>
</dbReference>
<dbReference type="Gene3D" id="1.20.1280.20">
    <property type="entry name" value="HscB, C-terminal domain"/>
    <property type="match status" value="1"/>
</dbReference>
<evidence type="ECO:0000313" key="7">
    <source>
        <dbReference type="EMBL" id="MDK2124648.1"/>
    </source>
</evidence>
<comment type="function">
    <text evidence="3 4">Co-chaperone involved in the maturation of iron-sulfur cluster-containing proteins. Seems to help targeting proteins to be folded toward HscA.</text>
</comment>
<sequence length="177" mass="20205">MSFDFSDNHFSLFGLPVQFRQDVVDIEAVYRTLQAQYHPDRAVTGSDSDKRFALQAATHINDAFHTLKSPLARARYLLKLQGFDTQEETNTSMPADFLMQQMEWREAIAEAKQTHDLDELEALATQLRSESRSLTTLIAGLIDDKQDFNRAGLVVRKLRFIEKLEQEIGDAIEALLD</sequence>
<comment type="similarity">
    <text evidence="1 4">Belongs to the HscB family.</text>
</comment>
<dbReference type="PROSITE" id="PS50076">
    <property type="entry name" value="DNAJ_2"/>
    <property type="match status" value="1"/>
</dbReference>
<dbReference type="SMART" id="SM00271">
    <property type="entry name" value="DnaJ"/>
    <property type="match status" value="1"/>
</dbReference>
<evidence type="ECO:0000256" key="1">
    <source>
        <dbReference type="ARBA" id="ARBA00010476"/>
    </source>
</evidence>
<keyword evidence="8" id="KW-1185">Reference proteome</keyword>
<accession>A0ABT7DX55</accession>
<dbReference type="Proteomes" id="UP001172778">
    <property type="component" value="Unassembled WGS sequence"/>
</dbReference>
<organism evidence="7 8">
    <name type="scientific">Parachitinimonas caeni</name>
    <dbReference type="NCBI Taxonomy" id="3031301"/>
    <lineage>
        <taxon>Bacteria</taxon>
        <taxon>Pseudomonadati</taxon>
        <taxon>Pseudomonadota</taxon>
        <taxon>Betaproteobacteria</taxon>
        <taxon>Neisseriales</taxon>
        <taxon>Chitinibacteraceae</taxon>
        <taxon>Parachitinimonas</taxon>
    </lineage>
</organism>
<dbReference type="PANTHER" id="PTHR14021:SF15">
    <property type="entry name" value="IRON-SULFUR CLUSTER CO-CHAPERONE PROTEIN HSCB"/>
    <property type="match status" value="1"/>
</dbReference>
<proteinExistence type="inferred from homology"/>
<comment type="caution">
    <text evidence="7">The sequence shown here is derived from an EMBL/GenBank/DDBJ whole genome shotgun (WGS) entry which is preliminary data.</text>
</comment>
<dbReference type="HAMAP" id="MF_00682">
    <property type="entry name" value="HscB"/>
    <property type="match status" value="1"/>
</dbReference>
<feature type="domain" description="J" evidence="6">
    <location>
        <begin position="8"/>
        <end position="80"/>
    </location>
</feature>
<evidence type="ECO:0000256" key="3">
    <source>
        <dbReference type="ARBA" id="ARBA00025596"/>
    </source>
</evidence>
<evidence type="ECO:0000313" key="8">
    <source>
        <dbReference type="Proteomes" id="UP001172778"/>
    </source>
</evidence>
<dbReference type="InterPro" id="IPR004640">
    <property type="entry name" value="HscB"/>
</dbReference>
<keyword evidence="2 4" id="KW-0143">Chaperone</keyword>
<dbReference type="Pfam" id="PF07743">
    <property type="entry name" value="HSCB_C"/>
    <property type="match status" value="1"/>
</dbReference>
<dbReference type="PANTHER" id="PTHR14021">
    <property type="entry name" value="IRON-SULFUR CLUSTER CO-CHAPERONE PROTEIN HSCB"/>
    <property type="match status" value="1"/>
</dbReference>
<feature type="coiled-coil region" evidence="5">
    <location>
        <begin position="110"/>
        <end position="137"/>
    </location>
</feature>
<name>A0ABT7DX55_9NEIS</name>
<keyword evidence="5" id="KW-0175">Coiled coil</keyword>
<dbReference type="SUPFAM" id="SSF47144">
    <property type="entry name" value="HSC20 (HSCB), C-terminal oligomerisation domain"/>
    <property type="match status" value="1"/>
</dbReference>
<gene>
    <name evidence="4 7" type="primary">hscB</name>
    <name evidence="7" type="ORF">PZA18_11355</name>
</gene>
<dbReference type="InterPro" id="IPR009073">
    <property type="entry name" value="HscB_oligo_C"/>
</dbReference>
<comment type="subunit">
    <text evidence="4">Interacts with HscA and stimulates its ATPase activity.</text>
</comment>
<dbReference type="NCBIfam" id="TIGR00714">
    <property type="entry name" value="hscB"/>
    <property type="match status" value="1"/>
</dbReference>
<dbReference type="NCBIfam" id="NF002935">
    <property type="entry name" value="PRK03578.1"/>
    <property type="match status" value="1"/>
</dbReference>